<evidence type="ECO:0000256" key="1">
    <source>
        <dbReference type="SAM" id="MobiDB-lite"/>
    </source>
</evidence>
<dbReference type="Pfam" id="PF06986">
    <property type="entry name" value="F_T4SS_TraN"/>
    <property type="match status" value="2"/>
</dbReference>
<proteinExistence type="predicted"/>
<keyword evidence="3" id="KW-0614">Plasmid</keyword>
<organism evidence="3 4">
    <name type="scientific">Aeromonas media</name>
    <dbReference type="NCBI Taxonomy" id="651"/>
    <lineage>
        <taxon>Bacteria</taxon>
        <taxon>Pseudomonadati</taxon>
        <taxon>Pseudomonadota</taxon>
        <taxon>Gammaproteobacteria</taxon>
        <taxon>Aeromonadales</taxon>
        <taxon>Aeromonadaceae</taxon>
        <taxon>Aeromonas</taxon>
    </lineage>
</organism>
<keyword evidence="2" id="KW-0472">Membrane</keyword>
<gene>
    <name evidence="3" type="ORF">E4188_22920</name>
</gene>
<reference evidence="3 4" key="1">
    <citation type="submission" date="2019-03" db="EMBL/GenBank/DDBJ databases">
        <title>Novel transposon Tn6433 accelerates the dissemination of tet(E) in Aeromonas from aerobic biofilm under oxytetracycline stress.</title>
        <authorList>
            <person name="Shi Y."/>
            <person name="Tian Z."/>
            <person name="Zhang Y."/>
            <person name="Zhang H."/>
            <person name="Yang M."/>
        </authorList>
    </citation>
    <scope>NUCLEOTIDE SEQUENCE [LARGE SCALE GENOMIC DNA]</scope>
    <source>
        <strain evidence="3 4">R50-22</strain>
        <plasmid evidence="4">paeme5</plasmid>
    </source>
</reference>
<geneLocation type="plasmid" evidence="4">
    <name>paeme5</name>
</geneLocation>
<feature type="transmembrane region" description="Helical" evidence="2">
    <location>
        <begin position="33"/>
        <end position="55"/>
    </location>
</feature>
<evidence type="ECO:0000313" key="4">
    <source>
        <dbReference type="Proteomes" id="UP000502657"/>
    </source>
</evidence>
<keyword evidence="2" id="KW-0812">Transmembrane</keyword>
<feature type="region of interest" description="Disordered" evidence="1">
    <location>
        <begin position="1"/>
        <end position="20"/>
    </location>
</feature>
<dbReference type="Proteomes" id="UP000502657">
    <property type="component" value="Plasmid pAeme5"/>
</dbReference>
<evidence type="ECO:0000256" key="2">
    <source>
        <dbReference type="SAM" id="Phobius"/>
    </source>
</evidence>
<evidence type="ECO:0008006" key="5">
    <source>
        <dbReference type="Google" id="ProtNLM"/>
    </source>
</evidence>
<protein>
    <recommendedName>
        <fullName evidence="5">Conjugal transfer protein TraN</fullName>
    </recommendedName>
</protein>
<accession>A0ABX6NZF7</accession>
<sequence>MSIVASPTKEGSDMQQDGGPYGSTMKHTSLSVLFTYFIVFVFHPAFMAVGLAAMMSPGRALAAQSDELYQNLKSKYQLDTPDNDVSKENEVLDIKQKYGKGSGGAEEVIKSLQKYQGQDHTGAKVDMGKYQGGNFSSGYQSTYNDAAAGGVGINSLSMPGVSGHNVSVKYAPQGGVKLARDANGNITNTQVGGVKTNDVSSVVGAEASNAETSFGAKNTYNPHNEEDLIREVKSTVSKAQTGGNTSDSVAYRTIMESYRSNKPQNISRDDPVFLGAKNAVDDARLQKGLFEGSCKSLTTTTTKETHYPDWREHRCSAPKKDNYQSCELKRDLNVPVYIEGGDGQMSICGPNCVKIRIGKAGDNYWNGNACGIFQNALDLRFAAAAKVKTALVTLAEWDDHMEVKMGDQTIFYHVDGEMRDASYPFRQAGVDCETNTSWYTGDGTGTKRVGGYFDVTNLVESALSKGGEQVIRMSNRVAVGDGGEGHFEITLYFEDMGFKDDHIQIPAGCYDAVLKSDGTCKMDKWQPIDVGTKRLPSTILDLGKPLFPGDTGYLTWRANAEGYFCDPLAQSKLVVGDKSYSYDDIKNMPDGCAAEKANPMCVEKSRDCVPGWDDAGTGQCYMEEIVYECDEGKTVSEIVSNTTNTCGELPCIGTDCSAGAPEVNQDFAQAAGLLQAMSFLSADGNCTAADPSQCKVFPGEQKYCGWAVGVVGSLADTNCCEAPQGGPDMLSAAMSAFSIIRSVNWQSVAASASEVTGSTSFNAIYNGVSEFGTTIGNATASAIQAAGEAMTSATNTVMSSLGQEVAYEGAKVAGSEAAELTMDGLIQAAEQKVMGTVYDTLGEKLVGSLIQKEGSTFVLTEMGANIVMALNVVMIAYTVYKVTMMIAQMLAACKPEEMETASKIHEKACFKVGGEYCLKEINVGVKKVCVKRAQNYCCYSSMLPRIVMQQAVIQLGLEDCSGITVAQLQKLDWSKIDLTEWVAEATLGGALPDGQDDLTLEALTGTGHVLAGGEDRDNTLERLNNRYSDDKLIKASSETQDLIQLESVDCSYLPRPAICKFQ</sequence>
<keyword evidence="2" id="KW-1133">Transmembrane helix</keyword>
<dbReference type="EMBL" id="CP038449">
    <property type="protein sequence ID" value="QJT41351.1"/>
    <property type="molecule type" value="Genomic_DNA"/>
</dbReference>
<keyword evidence="4" id="KW-1185">Reference proteome</keyword>
<dbReference type="InterPro" id="IPR014121">
    <property type="entry name" value="TraN_Ftype"/>
</dbReference>
<evidence type="ECO:0000313" key="3">
    <source>
        <dbReference type="EMBL" id="QJT41351.1"/>
    </source>
</evidence>
<name>A0ABX6NZF7_AERME</name>